<dbReference type="OrthoDB" id="5595506at2759"/>
<evidence type="ECO:0000256" key="2">
    <source>
        <dbReference type="ARBA" id="ARBA00007472"/>
    </source>
</evidence>
<evidence type="ECO:0000256" key="7">
    <source>
        <dbReference type="ARBA" id="ARBA00023054"/>
    </source>
</evidence>
<keyword evidence="7 11" id="KW-0175">Coiled coil</keyword>
<feature type="region of interest" description="Disordered" evidence="12">
    <location>
        <begin position="1"/>
        <end position="39"/>
    </location>
</feature>
<dbReference type="KEGG" id="cre:CHLRE_08g366200v5"/>
<accession>A0A2K3DGY6</accession>
<dbReference type="ExpressionAtlas" id="A0A2K3DGY6">
    <property type="expression patterns" value="baseline and differential"/>
</dbReference>
<gene>
    <name evidence="14" type="ORF">CHLRE_08g366200v5</name>
</gene>
<dbReference type="Pfam" id="PF05546">
    <property type="entry name" value="She9_MDM33"/>
    <property type="match status" value="1"/>
</dbReference>
<dbReference type="RefSeq" id="XP_042921934.1">
    <property type="nucleotide sequence ID" value="XM_043064933.1"/>
</dbReference>
<dbReference type="OMA" id="NSHVADF"/>
<feature type="compositionally biased region" description="Gly residues" evidence="12">
    <location>
        <begin position="61"/>
        <end position="99"/>
    </location>
</feature>
<feature type="coiled-coil region" evidence="11">
    <location>
        <begin position="206"/>
        <end position="240"/>
    </location>
</feature>
<keyword evidence="15" id="KW-1185">Reference proteome</keyword>
<evidence type="ECO:0000256" key="1">
    <source>
        <dbReference type="ARBA" id="ARBA00004273"/>
    </source>
</evidence>
<evidence type="ECO:0000256" key="8">
    <source>
        <dbReference type="ARBA" id="ARBA00023128"/>
    </source>
</evidence>
<dbReference type="GeneID" id="5721663"/>
<dbReference type="GO" id="GO:0005743">
    <property type="term" value="C:mitochondrial inner membrane"/>
    <property type="evidence" value="ECO:0007669"/>
    <property type="project" value="UniProtKB-SubCell"/>
</dbReference>
<keyword evidence="3 13" id="KW-0812">Transmembrane</keyword>
<evidence type="ECO:0000256" key="9">
    <source>
        <dbReference type="ARBA" id="ARBA00023136"/>
    </source>
</evidence>
<comment type="function">
    <text evidence="10">Required for the maintenance of the structure of the mitochondrial inner membrane. Involved in mitochondrial morphology. Causes growth arrest when highly overexpressed.</text>
</comment>
<evidence type="ECO:0000256" key="6">
    <source>
        <dbReference type="ARBA" id="ARBA00022989"/>
    </source>
</evidence>
<evidence type="ECO:0000256" key="13">
    <source>
        <dbReference type="SAM" id="Phobius"/>
    </source>
</evidence>
<feature type="compositionally biased region" description="Gly residues" evidence="12">
    <location>
        <begin position="15"/>
        <end position="34"/>
    </location>
</feature>
<feature type="region of interest" description="Disordered" evidence="12">
    <location>
        <begin position="53"/>
        <end position="155"/>
    </location>
</feature>
<dbReference type="PaxDb" id="3055-EDP00998"/>
<evidence type="ECO:0000256" key="5">
    <source>
        <dbReference type="ARBA" id="ARBA00022946"/>
    </source>
</evidence>
<dbReference type="AlphaFoldDB" id="A0A2K3DGY6"/>
<organism evidence="14 15">
    <name type="scientific">Chlamydomonas reinhardtii</name>
    <name type="common">Chlamydomonas smithii</name>
    <dbReference type="NCBI Taxonomy" id="3055"/>
    <lineage>
        <taxon>Eukaryota</taxon>
        <taxon>Viridiplantae</taxon>
        <taxon>Chlorophyta</taxon>
        <taxon>core chlorophytes</taxon>
        <taxon>Chlorophyceae</taxon>
        <taxon>CS clade</taxon>
        <taxon>Chlamydomonadales</taxon>
        <taxon>Chlamydomonadaceae</taxon>
        <taxon>Chlamydomonas</taxon>
    </lineage>
</organism>
<evidence type="ECO:0000256" key="10">
    <source>
        <dbReference type="ARBA" id="ARBA00024807"/>
    </source>
</evidence>
<protein>
    <recommendedName>
        <fullName evidence="16">Sensitive to high expression protein 9, mitochondrial</fullName>
    </recommendedName>
</protein>
<dbReference type="PANTHER" id="PTHR31961">
    <property type="entry name" value="SENSITIVE TO HIGH EXPRESSION PROTEIN 9, MITOCHONDRIAL"/>
    <property type="match status" value="1"/>
</dbReference>
<evidence type="ECO:0000313" key="15">
    <source>
        <dbReference type="Proteomes" id="UP000006906"/>
    </source>
</evidence>
<dbReference type="InParanoid" id="A0A2K3DGY6"/>
<evidence type="ECO:0000256" key="11">
    <source>
        <dbReference type="SAM" id="Coils"/>
    </source>
</evidence>
<feature type="compositionally biased region" description="Low complexity" evidence="12">
    <location>
        <begin position="100"/>
        <end position="112"/>
    </location>
</feature>
<feature type="compositionally biased region" description="Low complexity" evidence="12">
    <location>
        <begin position="121"/>
        <end position="131"/>
    </location>
</feature>
<dbReference type="Proteomes" id="UP000006906">
    <property type="component" value="Chromosome 8"/>
</dbReference>
<evidence type="ECO:0000256" key="12">
    <source>
        <dbReference type="SAM" id="MobiDB-lite"/>
    </source>
</evidence>
<keyword evidence="9 13" id="KW-0472">Membrane</keyword>
<dbReference type="PANTHER" id="PTHR31961:SF3">
    <property type="entry name" value="SENSITIVE TO HIGH EXPRESSION PROTEIN 9, MITOCHONDRIAL"/>
    <property type="match status" value="1"/>
</dbReference>
<dbReference type="InterPro" id="IPR008839">
    <property type="entry name" value="MDM33_fungi"/>
</dbReference>
<evidence type="ECO:0000313" key="14">
    <source>
        <dbReference type="EMBL" id="PNW79776.1"/>
    </source>
</evidence>
<name>A0A2K3DGY6_CHLRE</name>
<feature type="compositionally biased region" description="Gly residues" evidence="12">
    <location>
        <begin position="132"/>
        <end position="151"/>
    </location>
</feature>
<keyword evidence="4" id="KW-0999">Mitochondrion inner membrane</keyword>
<dbReference type="Gramene" id="PNW79776">
    <property type="protein sequence ID" value="PNW79776"/>
    <property type="gene ID" value="CHLRE_08g366200v5"/>
</dbReference>
<keyword evidence="5" id="KW-0809">Transit peptide</keyword>
<sequence length="610" mass="58839">MGHTSPPVSRDPGLRLGGGMASAGGGGGGMGTCGGMRPLAPPLAAVAFVRGLSSASTGPGPTAGAGGGKQSGGSDSGGSTGSSGQGSGSNGSEYAGGGSSSSNSNGGSSSSNGGTGGGSGSSSSSSSSSGSSNGGTGSGSSGSGSSSGGDGSPQRPIVLHIRQQGATAAGLGAAGGELMRRAGAALLVGASQAGARLNELTGYNVIERLKAQVDEADDGLAAARAELRAAKALYEQRQAQHSDVQRQLMSLLQRKGSWAAADVERFAGLCRDEHGLEGGVAAAKAAYGSAAEGLESAHAALLRAIRERYAAETLWSDKIRRASTWWTAGLMALHLASFMSVYLVMEPIKAARLRDHVEGVLRAELAAMGNSVAQLQNTLNSHVADFGEVEASARAAAGVAVAAAGTAVAGAAAAGLPAVASSSGSGGGGGAEVAAAVLGQEMRGLRQRLEGVETRVGEVIGALTAHTAALRAQAQAVTAQQAAAAAARAGQQEGATAAGPGKQETERAAGGSRSDRGSAALAESVRNLEDAAAENQEAAGGQAGAGAALRRWGRRGVRWGAALAGAVRRAADTPEVVTGAAAFAGAALGVGLALALSSAAGSSGGAANSG</sequence>
<keyword evidence="6 13" id="KW-1133">Transmembrane helix</keyword>
<feature type="transmembrane region" description="Helical" evidence="13">
    <location>
        <begin position="325"/>
        <end position="345"/>
    </location>
</feature>
<feature type="region of interest" description="Disordered" evidence="12">
    <location>
        <begin position="491"/>
        <end position="519"/>
    </location>
</feature>
<comment type="similarity">
    <text evidence="2">Belongs to the SHE9 family.</text>
</comment>
<evidence type="ECO:0000256" key="3">
    <source>
        <dbReference type="ARBA" id="ARBA00022692"/>
    </source>
</evidence>
<proteinExistence type="inferred from homology"/>
<dbReference type="EMBL" id="CM008969">
    <property type="protein sequence ID" value="PNW79776.1"/>
    <property type="molecule type" value="Genomic_DNA"/>
</dbReference>
<comment type="subcellular location">
    <subcellularLocation>
        <location evidence="1">Mitochondrion inner membrane</location>
    </subcellularLocation>
</comment>
<evidence type="ECO:0008006" key="16">
    <source>
        <dbReference type="Google" id="ProtNLM"/>
    </source>
</evidence>
<evidence type="ECO:0000256" key="4">
    <source>
        <dbReference type="ARBA" id="ARBA00022792"/>
    </source>
</evidence>
<keyword evidence="8" id="KW-0496">Mitochondrion</keyword>
<reference evidence="14 15" key="1">
    <citation type="journal article" date="2007" name="Science">
        <title>The Chlamydomonas genome reveals the evolution of key animal and plant functions.</title>
        <authorList>
            <person name="Merchant S.S."/>
            <person name="Prochnik S.E."/>
            <person name="Vallon O."/>
            <person name="Harris E.H."/>
            <person name="Karpowicz S.J."/>
            <person name="Witman G.B."/>
            <person name="Terry A."/>
            <person name="Salamov A."/>
            <person name="Fritz-Laylin L.K."/>
            <person name="Marechal-Drouard L."/>
            <person name="Marshall W.F."/>
            <person name="Qu L.H."/>
            <person name="Nelson D.R."/>
            <person name="Sanderfoot A.A."/>
            <person name="Spalding M.H."/>
            <person name="Kapitonov V.V."/>
            <person name="Ren Q."/>
            <person name="Ferris P."/>
            <person name="Lindquist E."/>
            <person name="Shapiro H."/>
            <person name="Lucas S.M."/>
            <person name="Grimwood J."/>
            <person name="Schmutz J."/>
            <person name="Cardol P."/>
            <person name="Cerutti H."/>
            <person name="Chanfreau G."/>
            <person name="Chen C.L."/>
            <person name="Cognat V."/>
            <person name="Croft M.T."/>
            <person name="Dent R."/>
            <person name="Dutcher S."/>
            <person name="Fernandez E."/>
            <person name="Fukuzawa H."/>
            <person name="Gonzalez-Ballester D."/>
            <person name="Gonzalez-Halphen D."/>
            <person name="Hallmann A."/>
            <person name="Hanikenne M."/>
            <person name="Hippler M."/>
            <person name="Inwood W."/>
            <person name="Jabbari K."/>
            <person name="Kalanon M."/>
            <person name="Kuras R."/>
            <person name="Lefebvre P.A."/>
            <person name="Lemaire S.D."/>
            <person name="Lobanov A.V."/>
            <person name="Lohr M."/>
            <person name="Manuell A."/>
            <person name="Meier I."/>
            <person name="Mets L."/>
            <person name="Mittag M."/>
            <person name="Mittelmeier T."/>
            <person name="Moroney J.V."/>
            <person name="Moseley J."/>
            <person name="Napoli C."/>
            <person name="Nedelcu A.M."/>
            <person name="Niyogi K."/>
            <person name="Novoselov S.V."/>
            <person name="Paulsen I.T."/>
            <person name="Pazour G."/>
            <person name="Purton S."/>
            <person name="Ral J.P."/>
            <person name="Riano-Pachon D.M."/>
            <person name="Riekhof W."/>
            <person name="Rymarquis L."/>
            <person name="Schroda M."/>
            <person name="Stern D."/>
            <person name="Umen J."/>
            <person name="Willows R."/>
            <person name="Wilson N."/>
            <person name="Zimmer S.L."/>
            <person name="Allmer J."/>
            <person name="Balk J."/>
            <person name="Bisova K."/>
            <person name="Chen C.J."/>
            <person name="Elias M."/>
            <person name="Gendler K."/>
            <person name="Hauser C."/>
            <person name="Lamb M.R."/>
            <person name="Ledford H."/>
            <person name="Long J.C."/>
            <person name="Minagawa J."/>
            <person name="Page M.D."/>
            <person name="Pan J."/>
            <person name="Pootakham W."/>
            <person name="Roje S."/>
            <person name="Rose A."/>
            <person name="Stahlberg E."/>
            <person name="Terauchi A.M."/>
            <person name="Yang P."/>
            <person name="Ball S."/>
            <person name="Bowler C."/>
            <person name="Dieckmann C.L."/>
            <person name="Gladyshev V.N."/>
            <person name="Green P."/>
            <person name="Jorgensen R."/>
            <person name="Mayfield S."/>
            <person name="Mueller-Roeber B."/>
            <person name="Rajamani S."/>
            <person name="Sayre R.T."/>
            <person name="Brokstein P."/>
            <person name="Dubchak I."/>
            <person name="Goodstein D."/>
            <person name="Hornick L."/>
            <person name="Huang Y.W."/>
            <person name="Jhaveri J."/>
            <person name="Luo Y."/>
            <person name="Martinez D."/>
            <person name="Ngau W.C."/>
            <person name="Otillar B."/>
            <person name="Poliakov A."/>
            <person name="Porter A."/>
            <person name="Szajkowski L."/>
            <person name="Werner G."/>
            <person name="Zhou K."/>
            <person name="Grigoriev I.V."/>
            <person name="Rokhsar D.S."/>
            <person name="Grossman A.R."/>
        </authorList>
    </citation>
    <scope>NUCLEOTIDE SEQUENCE [LARGE SCALE GENOMIC DNA]</scope>
    <source>
        <strain evidence="15">CC-503</strain>
    </source>
</reference>